<evidence type="ECO:0000313" key="1">
    <source>
        <dbReference type="EMBL" id="MEJ8643007.1"/>
    </source>
</evidence>
<organism evidence="1 2">
    <name type="scientific">Streptomyces caledonius</name>
    <dbReference type="NCBI Taxonomy" id="3134107"/>
    <lineage>
        <taxon>Bacteria</taxon>
        <taxon>Bacillati</taxon>
        <taxon>Actinomycetota</taxon>
        <taxon>Actinomycetes</taxon>
        <taxon>Kitasatosporales</taxon>
        <taxon>Streptomycetaceae</taxon>
        <taxon>Streptomyces</taxon>
    </lineage>
</organism>
<evidence type="ECO:0008006" key="3">
    <source>
        <dbReference type="Google" id="ProtNLM"/>
    </source>
</evidence>
<proteinExistence type="predicted"/>
<dbReference type="EMBL" id="JBBKAM010000002">
    <property type="protein sequence ID" value="MEJ8643007.1"/>
    <property type="molecule type" value="Genomic_DNA"/>
</dbReference>
<protein>
    <recommendedName>
        <fullName evidence="3">Knr4/Smi1-like domain-containing protein</fullName>
    </recommendedName>
</protein>
<sequence length="203" mass="22453">MSNGIAYPVFRTSDPAVALNVARQMVAFGVQPYSEVSVEAEVPTLAEVRRLRDALPEAWFRSDTAPFDLDLDPDVARSVPAGELPDDLTRVEEFLPFSVSQLDQPVGSIEGHFAAVTGPHPAEIHWSALMWPEAPERDLHGEGQHAEVTLLLNCESRALDARTDTHLVLVHVRRGNRDGYEDRFAQWLAEQIGQKVIGPPQEA</sequence>
<keyword evidence="2" id="KW-1185">Reference proteome</keyword>
<evidence type="ECO:0000313" key="2">
    <source>
        <dbReference type="Proteomes" id="UP001382904"/>
    </source>
</evidence>
<accession>A0ABU8U535</accession>
<name>A0ABU8U535_9ACTN</name>
<dbReference type="Proteomes" id="UP001382904">
    <property type="component" value="Unassembled WGS sequence"/>
</dbReference>
<comment type="caution">
    <text evidence="1">The sequence shown here is derived from an EMBL/GenBank/DDBJ whole genome shotgun (WGS) entry which is preliminary data.</text>
</comment>
<gene>
    <name evidence="1" type="ORF">WKI68_19690</name>
</gene>
<reference evidence="1 2" key="1">
    <citation type="submission" date="2024-03" db="EMBL/GenBank/DDBJ databases">
        <title>Novel Streptomyces species of biotechnological and ecological value are a feature of Machair soil.</title>
        <authorList>
            <person name="Prole J.R."/>
            <person name="Goodfellow M."/>
            <person name="Allenby N."/>
            <person name="Ward A.C."/>
        </authorList>
    </citation>
    <scope>NUCLEOTIDE SEQUENCE [LARGE SCALE GENOMIC DNA]</scope>
    <source>
        <strain evidence="1 2">MS1.HAVA.3</strain>
    </source>
</reference>